<evidence type="ECO:0000256" key="2">
    <source>
        <dbReference type="SAM" id="Phobius"/>
    </source>
</evidence>
<gene>
    <name evidence="3" type="ORF">FYJ62_06175</name>
</gene>
<dbReference type="RefSeq" id="WP_154548816.1">
    <property type="nucleotide sequence ID" value="NZ_VUMX01000014.1"/>
</dbReference>
<evidence type="ECO:0000313" key="3">
    <source>
        <dbReference type="EMBL" id="MST87231.1"/>
    </source>
</evidence>
<dbReference type="Pfam" id="PF06810">
    <property type="entry name" value="Phage_scaffold"/>
    <property type="match status" value="1"/>
</dbReference>
<dbReference type="OrthoDB" id="2365850at2"/>
<dbReference type="EMBL" id="VUMX01000014">
    <property type="protein sequence ID" value="MST87231.1"/>
    <property type="molecule type" value="Genomic_DNA"/>
</dbReference>
<keyword evidence="1" id="KW-0175">Coiled coil</keyword>
<feature type="transmembrane region" description="Helical" evidence="2">
    <location>
        <begin position="180"/>
        <end position="201"/>
    </location>
</feature>
<keyword evidence="2" id="KW-1133">Transmembrane helix</keyword>
<dbReference type="Proteomes" id="UP000438120">
    <property type="component" value="Unassembled WGS sequence"/>
</dbReference>
<keyword evidence="4" id="KW-1185">Reference proteome</keyword>
<evidence type="ECO:0000313" key="4">
    <source>
        <dbReference type="Proteomes" id="UP000438120"/>
    </source>
</evidence>
<sequence>MKRNQLKDLQLTDEQIEQIMKLNGHDIEKAKGNFETLQAENEALKKQTADYEASLKSFKKSAKDNEELTAQIEELQNQSKKQKDEFEATVHGLKLNSAVKDALASAHVKQSNDCWTWTRLAGRCACCQKTATTLTATSHRGQAESRHGLLPDWQSPLASGQIRQNHKIEISLAPIEGGQAYFHLFVTYASFYFLSAVISMAEHYILSSVQARSAAFRDTLGA</sequence>
<feature type="coiled-coil region" evidence="1">
    <location>
        <begin position="27"/>
        <end position="85"/>
    </location>
</feature>
<keyword evidence="2" id="KW-0812">Transmembrane</keyword>
<organism evidence="3 4">
    <name type="scientific">Lactobacillus porci</name>
    <dbReference type="NCBI Taxonomy" id="2012477"/>
    <lineage>
        <taxon>Bacteria</taxon>
        <taxon>Bacillati</taxon>
        <taxon>Bacillota</taxon>
        <taxon>Bacilli</taxon>
        <taxon>Lactobacillales</taxon>
        <taxon>Lactobacillaceae</taxon>
        <taxon>Lactobacillus</taxon>
    </lineage>
</organism>
<proteinExistence type="predicted"/>
<accession>A0A6A8MEL1</accession>
<keyword evidence="2" id="KW-0472">Membrane</keyword>
<reference evidence="3 4" key="1">
    <citation type="submission" date="2019-08" db="EMBL/GenBank/DDBJ databases">
        <title>In-depth cultivation of the pig gut microbiome towards novel bacterial diversity and tailored functional studies.</title>
        <authorList>
            <person name="Wylensek D."/>
            <person name="Hitch T.C.A."/>
            <person name="Clavel T."/>
        </authorList>
    </citation>
    <scope>NUCLEOTIDE SEQUENCE [LARGE SCALE GENOMIC DNA]</scope>
    <source>
        <strain evidence="3 4">Bifido-178-WT-2B</strain>
    </source>
</reference>
<evidence type="ECO:0000256" key="1">
    <source>
        <dbReference type="SAM" id="Coils"/>
    </source>
</evidence>
<dbReference type="AlphaFoldDB" id="A0A6A8MEL1"/>
<dbReference type="InterPro" id="IPR009636">
    <property type="entry name" value="SCAF"/>
</dbReference>
<name>A0A6A8MEL1_9LACO</name>
<comment type="caution">
    <text evidence="3">The sequence shown here is derived from an EMBL/GenBank/DDBJ whole genome shotgun (WGS) entry which is preliminary data.</text>
</comment>
<protein>
    <submittedName>
        <fullName evidence="3">Uncharacterized protein</fullName>
    </submittedName>
</protein>